<dbReference type="Pfam" id="PF12224">
    <property type="entry name" value="Amidoligase_2"/>
    <property type="match status" value="1"/>
</dbReference>
<comment type="caution">
    <text evidence="1">The sequence shown here is derived from an EMBL/GenBank/DDBJ whole genome shotgun (WGS) entry which is preliminary data.</text>
</comment>
<accession>A0AAE3VID8</accession>
<dbReference type="RefSeq" id="WP_307263228.1">
    <property type="nucleotide sequence ID" value="NZ_JAUSVL010000001.1"/>
</dbReference>
<dbReference type="EMBL" id="JAUSVL010000001">
    <property type="protein sequence ID" value="MDQ0291029.1"/>
    <property type="molecule type" value="Genomic_DNA"/>
</dbReference>
<organism evidence="1 2">
    <name type="scientific">Oligosphaera ethanolica</name>
    <dbReference type="NCBI Taxonomy" id="760260"/>
    <lineage>
        <taxon>Bacteria</taxon>
        <taxon>Pseudomonadati</taxon>
        <taxon>Lentisphaerota</taxon>
        <taxon>Oligosphaeria</taxon>
        <taxon>Oligosphaerales</taxon>
        <taxon>Oligosphaeraceae</taxon>
        <taxon>Oligosphaera</taxon>
    </lineage>
</organism>
<proteinExistence type="predicted"/>
<sequence>MSVLESIQSITFGTELEYTGITRRAAAIAIFNVLGGNVRHVGGAYDTWTVFAPDGREWNVVSDASLGDRGNSAEVVTPILRYADMATLQNVVRALRKAGAQTPACTSQHVHIGVVDWAPRQIANLARIYYKQEALILRAVGTLQERLERYTRPVDREFIARLEAMKPTTREELNVAWFGYANPSPTHYDSHRYRGLNLNNVWRTGTVEFRVFNGTSHAGVVRTNILFCLTLAAMALSAKCASSKAPREYSAASARYDMRVFLLRLGWIGAEFKNPRMHLLGNLPGSAAWKNGRRDAVPGQVG</sequence>
<reference evidence="1" key="1">
    <citation type="submission" date="2023-07" db="EMBL/GenBank/DDBJ databases">
        <title>Genomic Encyclopedia of Type Strains, Phase IV (KMG-IV): sequencing the most valuable type-strain genomes for metagenomic binning, comparative biology and taxonomic classification.</title>
        <authorList>
            <person name="Goeker M."/>
        </authorList>
    </citation>
    <scope>NUCLEOTIDE SEQUENCE</scope>
    <source>
        <strain evidence="1">DSM 24202</strain>
    </source>
</reference>
<evidence type="ECO:0008006" key="3">
    <source>
        <dbReference type="Google" id="ProtNLM"/>
    </source>
</evidence>
<name>A0AAE3VID8_9BACT</name>
<dbReference type="AlphaFoldDB" id="A0AAE3VID8"/>
<dbReference type="InterPro" id="IPR022025">
    <property type="entry name" value="Amidoligase_2"/>
</dbReference>
<keyword evidence="2" id="KW-1185">Reference proteome</keyword>
<protein>
    <recommendedName>
        <fullName evidence="3">Amidoligase enzyme</fullName>
    </recommendedName>
</protein>
<evidence type="ECO:0000313" key="2">
    <source>
        <dbReference type="Proteomes" id="UP001238163"/>
    </source>
</evidence>
<dbReference type="Proteomes" id="UP001238163">
    <property type="component" value="Unassembled WGS sequence"/>
</dbReference>
<evidence type="ECO:0000313" key="1">
    <source>
        <dbReference type="EMBL" id="MDQ0291029.1"/>
    </source>
</evidence>
<gene>
    <name evidence="1" type="ORF">J3R75_003136</name>
</gene>